<protein>
    <submittedName>
        <fullName evidence="1">Uncharacterized protein</fullName>
    </submittedName>
</protein>
<dbReference type="Proteomes" id="UP001152604">
    <property type="component" value="Unassembled WGS sequence"/>
</dbReference>
<sequence length="79" mass="9112">MFSVRASDPKNGNRAWENPMLKRIWPTCDAPNTKVETLRKLIAKLFVLVVRHSDFDRSGADRQLPSAGRSQWQLANFRD</sequence>
<organism evidence="1 2">
    <name type="scientific">Mesorhizobium ventifaucium</name>
    <dbReference type="NCBI Taxonomy" id="666020"/>
    <lineage>
        <taxon>Bacteria</taxon>
        <taxon>Pseudomonadati</taxon>
        <taxon>Pseudomonadota</taxon>
        <taxon>Alphaproteobacteria</taxon>
        <taxon>Hyphomicrobiales</taxon>
        <taxon>Phyllobacteriaceae</taxon>
        <taxon>Mesorhizobium</taxon>
    </lineage>
</organism>
<dbReference type="EMBL" id="CAKXZS010000014">
    <property type="protein sequence ID" value="CAH2398990.1"/>
    <property type="molecule type" value="Genomic_DNA"/>
</dbReference>
<evidence type="ECO:0000313" key="2">
    <source>
        <dbReference type="Proteomes" id="UP001152604"/>
    </source>
</evidence>
<gene>
    <name evidence="1" type="ORF">MES4922_210016</name>
</gene>
<reference evidence="1" key="1">
    <citation type="submission" date="2022-03" db="EMBL/GenBank/DDBJ databases">
        <authorList>
            <person name="Brunel B."/>
        </authorList>
    </citation>
    <scope>NUCLEOTIDE SEQUENCE</scope>
    <source>
        <strain evidence="1">STM4922sample</strain>
    </source>
</reference>
<evidence type="ECO:0000313" key="1">
    <source>
        <dbReference type="EMBL" id="CAH2398990.1"/>
    </source>
</evidence>
<proteinExistence type="predicted"/>
<accession>A0ABM9DQN7</accession>
<keyword evidence="2" id="KW-1185">Reference proteome</keyword>
<comment type="caution">
    <text evidence="1">The sequence shown here is derived from an EMBL/GenBank/DDBJ whole genome shotgun (WGS) entry which is preliminary data.</text>
</comment>
<name>A0ABM9DQN7_9HYPH</name>